<name>A0ABN7SI85_OIKDI</name>
<evidence type="ECO:0000256" key="2">
    <source>
        <dbReference type="SAM" id="SignalP"/>
    </source>
</evidence>
<keyword evidence="1" id="KW-0472">Membrane</keyword>
<keyword evidence="4" id="KW-1185">Reference proteome</keyword>
<organism evidence="3 4">
    <name type="scientific">Oikopleura dioica</name>
    <name type="common">Tunicate</name>
    <dbReference type="NCBI Taxonomy" id="34765"/>
    <lineage>
        <taxon>Eukaryota</taxon>
        <taxon>Metazoa</taxon>
        <taxon>Chordata</taxon>
        <taxon>Tunicata</taxon>
        <taxon>Appendicularia</taxon>
        <taxon>Copelata</taxon>
        <taxon>Oikopleuridae</taxon>
        <taxon>Oikopleura</taxon>
    </lineage>
</organism>
<accession>A0ABN7SI85</accession>
<gene>
    <name evidence="3" type="ORF">OKIOD_LOCUS8517</name>
</gene>
<feature type="transmembrane region" description="Helical" evidence="1">
    <location>
        <begin position="137"/>
        <end position="165"/>
    </location>
</feature>
<evidence type="ECO:0000313" key="3">
    <source>
        <dbReference type="EMBL" id="CAG5100342.1"/>
    </source>
</evidence>
<dbReference type="EMBL" id="OU015569">
    <property type="protein sequence ID" value="CAG5100342.1"/>
    <property type="molecule type" value="Genomic_DNA"/>
</dbReference>
<evidence type="ECO:0000256" key="1">
    <source>
        <dbReference type="SAM" id="Phobius"/>
    </source>
</evidence>
<proteinExistence type="predicted"/>
<feature type="transmembrane region" description="Helical" evidence="1">
    <location>
        <begin position="226"/>
        <end position="249"/>
    </location>
</feature>
<keyword evidence="1" id="KW-1133">Transmembrane helix</keyword>
<feature type="signal peptide" evidence="2">
    <location>
        <begin position="1"/>
        <end position="18"/>
    </location>
</feature>
<feature type="transmembrane region" description="Helical" evidence="1">
    <location>
        <begin position="186"/>
        <end position="206"/>
    </location>
</feature>
<reference evidence="3 4" key="1">
    <citation type="submission" date="2021-04" db="EMBL/GenBank/DDBJ databases">
        <authorList>
            <person name="Bliznina A."/>
        </authorList>
    </citation>
    <scope>NUCLEOTIDE SEQUENCE [LARGE SCALE GENOMIC DNA]</scope>
</reference>
<sequence length="348" mass="40439">MLRCFFLPFFCIIVDSSASILESEEIPDYRNLSTISFSVIFWGNLTENLCNFPSAISSALDRDEDISRIFVYDVRRYTLLPKTIVDFSIVGKEEIKKELDEKGGATIEFEFRREFGLNSTFFAPKWEDPQIQLRPELAIYVVAGVGGLSWLAGIVALWMIPSELWPDEKRKRRGRFSRGTKQKITCFVNNYFRPLGMTLSMLLVWIDFAKNRNIIFDVTLRHQLIFLVLMIFGLLQMIVLPICHLRIATFYKPFFKFSSLSSRPLHIFDVVSEIALVFFIAFVELPILVCFYFFLNIFQVSVITMPQVFFYLCSFLSKALQFLKAVQNRHELKTRQNASDSIKSSINF</sequence>
<dbReference type="Proteomes" id="UP001158576">
    <property type="component" value="Chromosome XSR"/>
</dbReference>
<feature type="transmembrane region" description="Helical" evidence="1">
    <location>
        <begin position="270"/>
        <end position="295"/>
    </location>
</feature>
<protein>
    <submittedName>
        <fullName evidence="3">Oidioi.mRNA.OKI2018_I69.XSR.g16959.t1.cds</fullName>
    </submittedName>
</protein>
<keyword evidence="1" id="KW-0812">Transmembrane</keyword>
<keyword evidence="2" id="KW-0732">Signal</keyword>
<feature type="chain" id="PRO_5047002765" evidence="2">
    <location>
        <begin position="19"/>
        <end position="348"/>
    </location>
</feature>
<evidence type="ECO:0000313" key="4">
    <source>
        <dbReference type="Proteomes" id="UP001158576"/>
    </source>
</evidence>